<dbReference type="InterPro" id="IPR022694">
    <property type="entry name" value="3-OHacyl-CoA_DH"/>
</dbReference>
<dbReference type="InterPro" id="IPR006176">
    <property type="entry name" value="3-OHacyl-CoA_DH_NAD-bd"/>
</dbReference>
<dbReference type="AlphaFoldDB" id="A0A096BCT4"/>
<dbReference type="EMBL" id="ADLO01000023">
    <property type="protein sequence ID" value="KGF56930.1"/>
    <property type="molecule type" value="Genomic_DNA"/>
</dbReference>
<comment type="caution">
    <text evidence="7">The sequence shown here is derived from an EMBL/GenBank/DDBJ whole genome shotgun (WGS) entry which is preliminary data.</text>
</comment>
<comment type="similarity">
    <text evidence="2">Belongs to the 3-hydroxyacyl-CoA dehydrogenase family.</text>
</comment>
<dbReference type="eggNOG" id="COG1250">
    <property type="taxonomic scope" value="Bacteria"/>
</dbReference>
<gene>
    <name evidence="7" type="ORF">HMPREF9460_00592</name>
</gene>
<evidence type="ECO:0000259" key="6">
    <source>
        <dbReference type="Pfam" id="PF02737"/>
    </source>
</evidence>
<dbReference type="Gene3D" id="1.10.1040.10">
    <property type="entry name" value="N-(1-d-carboxylethyl)-l-norvaline Dehydrogenase, domain 2"/>
    <property type="match status" value="1"/>
</dbReference>
<dbReference type="PATRIC" id="fig|742738.3.peg.614"/>
<evidence type="ECO:0000256" key="2">
    <source>
        <dbReference type="ARBA" id="ARBA00009463"/>
    </source>
</evidence>
<dbReference type="UniPathway" id="UPA00863"/>
<keyword evidence="3" id="KW-0560">Oxidoreductase</keyword>
<feature type="domain" description="3-hydroxyacyl-CoA dehydrogenase NAD binding" evidence="6">
    <location>
        <begin position="6"/>
        <end position="187"/>
    </location>
</feature>
<dbReference type="InterPro" id="IPR036291">
    <property type="entry name" value="NAD(P)-bd_dom_sf"/>
</dbReference>
<dbReference type="PANTHER" id="PTHR48075:SF5">
    <property type="entry name" value="3-HYDROXYBUTYRYL-COA DEHYDROGENASE"/>
    <property type="match status" value="1"/>
</dbReference>
<keyword evidence="8" id="KW-1185">Reference proteome</keyword>
<accession>A0A096BCT4</accession>
<evidence type="ECO:0000256" key="1">
    <source>
        <dbReference type="ARBA" id="ARBA00005086"/>
    </source>
</evidence>
<dbReference type="InterPro" id="IPR008927">
    <property type="entry name" value="6-PGluconate_DH-like_C_sf"/>
</dbReference>
<dbReference type="InterPro" id="IPR006108">
    <property type="entry name" value="3HC_DH_C"/>
</dbReference>
<dbReference type="PANTHER" id="PTHR48075">
    <property type="entry name" value="3-HYDROXYACYL-COA DEHYDROGENASE FAMILY PROTEIN"/>
    <property type="match status" value="1"/>
</dbReference>
<dbReference type="InterPro" id="IPR006180">
    <property type="entry name" value="3-OHacyl-CoA_DH_CS"/>
</dbReference>
<evidence type="ECO:0000259" key="5">
    <source>
        <dbReference type="Pfam" id="PF00725"/>
    </source>
</evidence>
<dbReference type="InterPro" id="IPR013328">
    <property type="entry name" value="6PGD_dom2"/>
</dbReference>
<dbReference type="RefSeq" id="WP_009258936.1">
    <property type="nucleotide sequence ID" value="NZ_KN174161.1"/>
</dbReference>
<reference evidence="7 8" key="1">
    <citation type="submission" date="2011-08" db="EMBL/GenBank/DDBJ databases">
        <title>The Genome Sequence of Clostridium orbiscindens 1_3_50AFAA.</title>
        <authorList>
            <consortium name="The Broad Institute Genome Sequencing Platform"/>
            <person name="Earl A."/>
            <person name="Ward D."/>
            <person name="Feldgarden M."/>
            <person name="Gevers D."/>
            <person name="Daigneault M."/>
            <person name="Strauss J."/>
            <person name="Allen-Vercoe E."/>
            <person name="Young S.K."/>
            <person name="Zeng Q."/>
            <person name="Gargeya S."/>
            <person name="Fitzgerald M."/>
            <person name="Haas B."/>
            <person name="Abouelleil A."/>
            <person name="Alvarado L."/>
            <person name="Arachchi H.M."/>
            <person name="Berlin A."/>
            <person name="Brown A."/>
            <person name="Chapman S.B."/>
            <person name="Chen Z."/>
            <person name="Dunbar C."/>
            <person name="Freedman E."/>
            <person name="Gearin G."/>
            <person name="Gellesch M."/>
            <person name="Goldberg J."/>
            <person name="Griggs A."/>
            <person name="Gujja S."/>
            <person name="Heiman D."/>
            <person name="Howarth C."/>
            <person name="Larson L."/>
            <person name="Lui A."/>
            <person name="MacDonald P.J.P."/>
            <person name="Montmayeur A."/>
            <person name="Murphy C."/>
            <person name="Neiman D."/>
            <person name="Pearson M."/>
            <person name="Priest M."/>
            <person name="Roberts A."/>
            <person name="Saif S."/>
            <person name="Shea T."/>
            <person name="Shenoy N."/>
            <person name="Sisk P."/>
            <person name="Stolte C."/>
            <person name="Sykes S."/>
            <person name="Wortman J."/>
            <person name="Nusbaum C."/>
            <person name="Birren B."/>
        </authorList>
    </citation>
    <scope>NUCLEOTIDE SEQUENCE [LARGE SCALE GENOMIC DNA]</scope>
    <source>
        <strain evidence="7 8">1_3_50AFAA</strain>
    </source>
</reference>
<name>A0A096BCT4_FLAPL</name>
<evidence type="ECO:0000313" key="8">
    <source>
        <dbReference type="Proteomes" id="UP000029585"/>
    </source>
</evidence>
<feature type="site" description="Important for catalytic activity" evidence="4">
    <location>
        <position position="143"/>
    </location>
</feature>
<dbReference type="Pfam" id="PF02737">
    <property type="entry name" value="3HCDH_N"/>
    <property type="match status" value="1"/>
</dbReference>
<comment type="pathway">
    <text evidence="1">Lipid metabolism; butanoate metabolism.</text>
</comment>
<dbReference type="Proteomes" id="UP000029585">
    <property type="component" value="Unassembled WGS sequence"/>
</dbReference>
<evidence type="ECO:0000256" key="3">
    <source>
        <dbReference type="ARBA" id="ARBA00023002"/>
    </source>
</evidence>
<dbReference type="GO" id="GO:0019605">
    <property type="term" value="P:butyrate metabolic process"/>
    <property type="evidence" value="ECO:0007669"/>
    <property type="project" value="UniProtKB-UniPathway"/>
</dbReference>
<dbReference type="SUPFAM" id="SSF48179">
    <property type="entry name" value="6-phosphogluconate dehydrogenase C-terminal domain-like"/>
    <property type="match status" value="1"/>
</dbReference>
<protein>
    <recommendedName>
        <fullName evidence="9">3-hydroxybutyryl-CoA dehydrogenase</fullName>
    </recommendedName>
</protein>
<organism evidence="7 8">
    <name type="scientific">Flavonifractor plautii 1_3_50AFAA</name>
    <dbReference type="NCBI Taxonomy" id="742738"/>
    <lineage>
        <taxon>Bacteria</taxon>
        <taxon>Bacillati</taxon>
        <taxon>Bacillota</taxon>
        <taxon>Clostridia</taxon>
        <taxon>Eubacteriales</taxon>
        <taxon>Oscillospiraceae</taxon>
        <taxon>Flavonifractor</taxon>
    </lineage>
</organism>
<dbReference type="PROSITE" id="PS00067">
    <property type="entry name" value="3HCDH"/>
    <property type="match status" value="1"/>
</dbReference>
<evidence type="ECO:0000313" key="7">
    <source>
        <dbReference type="EMBL" id="KGF56930.1"/>
    </source>
</evidence>
<dbReference type="GO" id="GO:0070403">
    <property type="term" value="F:NAD+ binding"/>
    <property type="evidence" value="ECO:0007669"/>
    <property type="project" value="InterPro"/>
</dbReference>
<proteinExistence type="inferred from homology"/>
<sequence>MADKKKIALLGAGTMGIGIAQMFAQAGHEVKLIYVYDDKVRARPRETMEANLNILREEGVQDGGAIPAILDRVSWTESLEEAAAFADVVIECIVEDLAVKQDYFQKLDALCPLSTVLTTNTSAISVTEIAGKAVHKERIIGTHFWNPAYLVPLVEVIRTKYVSEETVAAVFQLMEEAGKKPVLVKKDVPGFLANRMQHALFREAISIVENGIAEAGDVDDAIKYGFGMRLGVSGPMEVIDRGGLDLTYSIHKYLFPHIESSAEPSKLMVQLMDEGKLGFKTGEGFQLWSPGQVKASNETLTRGLIQVSRALGRL</sequence>
<dbReference type="PIRSF" id="PIRSF000105">
    <property type="entry name" value="HCDH"/>
    <property type="match status" value="1"/>
</dbReference>
<evidence type="ECO:0000256" key="4">
    <source>
        <dbReference type="PIRSR" id="PIRSR000105-1"/>
    </source>
</evidence>
<feature type="domain" description="3-hydroxyacyl-CoA dehydrogenase C-terminal" evidence="5">
    <location>
        <begin position="190"/>
        <end position="286"/>
    </location>
</feature>
<dbReference type="GO" id="GO:0016616">
    <property type="term" value="F:oxidoreductase activity, acting on the CH-OH group of donors, NAD or NADP as acceptor"/>
    <property type="evidence" value="ECO:0007669"/>
    <property type="project" value="InterPro"/>
</dbReference>
<evidence type="ECO:0008006" key="9">
    <source>
        <dbReference type="Google" id="ProtNLM"/>
    </source>
</evidence>
<dbReference type="Gene3D" id="3.40.50.720">
    <property type="entry name" value="NAD(P)-binding Rossmann-like Domain"/>
    <property type="match status" value="1"/>
</dbReference>
<dbReference type="SUPFAM" id="SSF51735">
    <property type="entry name" value="NAD(P)-binding Rossmann-fold domains"/>
    <property type="match status" value="1"/>
</dbReference>
<dbReference type="HOGENOM" id="CLU_009834_2_0_9"/>
<dbReference type="Pfam" id="PF00725">
    <property type="entry name" value="3HCDH"/>
    <property type="match status" value="1"/>
</dbReference>